<keyword evidence="2" id="KW-1185">Reference proteome</keyword>
<sequence>MRIIVEKTGRVIPANRLTRSVFRTDLIPIPVNAEFSVVLDDDLEKSLIDGAIVLAGEAGTRLTIIKVSKLDTQMVVQDKRIKIASFIAVLAGCETLIDPLSKAVILDDTSFANAYRACGCKMKFDKDIPLINFISAYGAIPTIEVAHCLQQESAAIYFSNGKLNVQRLRKFFMQEPLLTIDSSAVAWVSNAKVEQNKVAAFMSIADDGSVVEGTQKAKTPVKYVANADARRLKNMNEILVTRGSITRPMNMSVNAGEILLINEKKYLILTAAHEFQSGALGGGFVNASRFWIASMSA</sequence>
<dbReference type="RefSeq" id="WP_121523497.1">
    <property type="nucleotide sequence ID" value="NZ_RCHC01000019.1"/>
</dbReference>
<dbReference type="Proteomes" id="UP000280271">
    <property type="component" value="Unassembled WGS sequence"/>
</dbReference>
<evidence type="ECO:0008006" key="3">
    <source>
        <dbReference type="Google" id="ProtNLM"/>
    </source>
</evidence>
<evidence type="ECO:0000313" key="1">
    <source>
        <dbReference type="EMBL" id="RLL18987.1"/>
    </source>
</evidence>
<gene>
    <name evidence="1" type="ORF">D9K81_14615</name>
</gene>
<comment type="caution">
    <text evidence="1">The sequence shown here is derived from an EMBL/GenBank/DDBJ whole genome shotgun (WGS) entry which is preliminary data.</text>
</comment>
<protein>
    <recommendedName>
        <fullName evidence="3">Phage tail protein</fullName>
    </recommendedName>
</protein>
<evidence type="ECO:0000313" key="2">
    <source>
        <dbReference type="Proteomes" id="UP000280271"/>
    </source>
</evidence>
<accession>A0ABX9TSJ1</accession>
<name>A0ABX9TSJ1_9GAMM</name>
<organism evidence="1 2">
    <name type="scientific">Acinetobacter chengduensis</name>
    <dbReference type="NCBI Taxonomy" id="2420890"/>
    <lineage>
        <taxon>Bacteria</taxon>
        <taxon>Pseudomonadati</taxon>
        <taxon>Pseudomonadota</taxon>
        <taxon>Gammaproteobacteria</taxon>
        <taxon>Moraxellales</taxon>
        <taxon>Moraxellaceae</taxon>
        <taxon>Acinetobacter</taxon>
    </lineage>
</organism>
<proteinExistence type="predicted"/>
<reference evidence="1 2" key="1">
    <citation type="submission" date="2018-09" db="EMBL/GenBank/DDBJ databases">
        <title>The draft genome of Acinetobacter sp. strains.</title>
        <authorList>
            <person name="Qin J."/>
            <person name="Feng Y."/>
            <person name="Zong Z."/>
        </authorList>
    </citation>
    <scope>NUCLEOTIDE SEQUENCE [LARGE SCALE GENOMIC DNA]</scope>
    <source>
        <strain evidence="1 2">WCHAc060005</strain>
    </source>
</reference>
<dbReference type="EMBL" id="RCHC01000019">
    <property type="protein sequence ID" value="RLL18987.1"/>
    <property type="molecule type" value="Genomic_DNA"/>
</dbReference>